<evidence type="ECO:0000313" key="2">
    <source>
        <dbReference type="Proteomes" id="UP000504636"/>
    </source>
</evidence>
<sequence>MPELCRKLWCNCAAEPKLSQAWAELSHTGIGSREQWGLETLALSRPPGYIEPEDDWYLKLCLSIGEYGGDYYNSISTSFVAPGELRGQGRFKYSSGSKHLSVYAAKDNPASRYIKKRPFNTSPDSEETFRLARGWMAECQNPHGACPGFQPLQMPSRVLDVGTEQLPETLKVVETSGLQVAPYMALSYCSGPVPGLTALARNIQRLEPNVEYKDLPRTL</sequence>
<reference evidence="3" key="3">
    <citation type="submission" date="2025-04" db="UniProtKB">
        <authorList>
            <consortium name="RefSeq"/>
        </authorList>
    </citation>
    <scope>IDENTIFICATION</scope>
    <source>
        <strain evidence="3">CBS 304.34</strain>
    </source>
</reference>
<dbReference type="AlphaFoldDB" id="A0A6A6YZ05"/>
<evidence type="ECO:0000313" key="3">
    <source>
        <dbReference type="RefSeq" id="XP_033580198.1"/>
    </source>
</evidence>
<dbReference type="EMBL" id="MU003696">
    <property type="protein sequence ID" value="KAF2813234.1"/>
    <property type="molecule type" value="Genomic_DNA"/>
</dbReference>
<name>A0A6A6YZ05_9PEZI</name>
<protein>
    <submittedName>
        <fullName evidence="1 3">Uncharacterized protein</fullName>
    </submittedName>
</protein>
<gene>
    <name evidence="1 3" type="ORF">BDZ99DRAFT_473925</name>
</gene>
<evidence type="ECO:0000313" key="1">
    <source>
        <dbReference type="EMBL" id="KAF2813234.1"/>
    </source>
</evidence>
<keyword evidence="2" id="KW-1185">Reference proteome</keyword>
<reference evidence="1 3" key="1">
    <citation type="journal article" date="2020" name="Stud. Mycol.">
        <title>101 Dothideomycetes genomes: a test case for predicting lifestyles and emergence of pathogens.</title>
        <authorList>
            <person name="Haridas S."/>
            <person name="Albert R."/>
            <person name="Binder M."/>
            <person name="Bloem J."/>
            <person name="Labutti K."/>
            <person name="Salamov A."/>
            <person name="Andreopoulos B."/>
            <person name="Baker S."/>
            <person name="Barry K."/>
            <person name="Bills G."/>
            <person name="Bluhm B."/>
            <person name="Cannon C."/>
            <person name="Castanera R."/>
            <person name="Culley D."/>
            <person name="Daum C."/>
            <person name="Ezra D."/>
            <person name="Gonzalez J."/>
            <person name="Henrissat B."/>
            <person name="Kuo A."/>
            <person name="Liang C."/>
            <person name="Lipzen A."/>
            <person name="Lutzoni F."/>
            <person name="Magnuson J."/>
            <person name="Mondo S."/>
            <person name="Nolan M."/>
            <person name="Ohm R."/>
            <person name="Pangilinan J."/>
            <person name="Park H.-J."/>
            <person name="Ramirez L."/>
            <person name="Alfaro M."/>
            <person name="Sun H."/>
            <person name="Tritt A."/>
            <person name="Yoshinaga Y."/>
            <person name="Zwiers L.-H."/>
            <person name="Turgeon B."/>
            <person name="Goodwin S."/>
            <person name="Spatafora J."/>
            <person name="Crous P."/>
            <person name="Grigoriev I."/>
        </authorList>
    </citation>
    <scope>NUCLEOTIDE SEQUENCE</scope>
    <source>
        <strain evidence="1 3">CBS 304.34</strain>
    </source>
</reference>
<reference evidence="3" key="2">
    <citation type="submission" date="2020-04" db="EMBL/GenBank/DDBJ databases">
        <authorList>
            <consortium name="NCBI Genome Project"/>
        </authorList>
    </citation>
    <scope>NUCLEOTIDE SEQUENCE</scope>
    <source>
        <strain evidence="3">CBS 304.34</strain>
    </source>
</reference>
<accession>A0A6A6YZ05</accession>
<dbReference type="RefSeq" id="XP_033580198.1">
    <property type="nucleotide sequence ID" value="XM_033721861.1"/>
</dbReference>
<dbReference type="Proteomes" id="UP000504636">
    <property type="component" value="Unplaced"/>
</dbReference>
<organism evidence="1">
    <name type="scientific">Mytilinidion resinicola</name>
    <dbReference type="NCBI Taxonomy" id="574789"/>
    <lineage>
        <taxon>Eukaryota</taxon>
        <taxon>Fungi</taxon>
        <taxon>Dikarya</taxon>
        <taxon>Ascomycota</taxon>
        <taxon>Pezizomycotina</taxon>
        <taxon>Dothideomycetes</taxon>
        <taxon>Pleosporomycetidae</taxon>
        <taxon>Mytilinidiales</taxon>
        <taxon>Mytilinidiaceae</taxon>
        <taxon>Mytilinidion</taxon>
    </lineage>
</organism>
<proteinExistence type="predicted"/>
<dbReference type="GeneID" id="54462754"/>